<keyword evidence="16" id="KW-1185">Reference proteome</keyword>
<evidence type="ECO:0000256" key="10">
    <source>
        <dbReference type="ARBA" id="ARBA00023136"/>
    </source>
</evidence>
<feature type="domain" description="Response regulatory" evidence="14">
    <location>
        <begin position="638"/>
        <end position="755"/>
    </location>
</feature>
<dbReference type="PRINTS" id="PR00344">
    <property type="entry name" value="BCTRLSENSOR"/>
</dbReference>
<dbReference type="EMBL" id="CP061800">
    <property type="protein sequence ID" value="QTA93283.1"/>
    <property type="molecule type" value="Genomic_DNA"/>
</dbReference>
<evidence type="ECO:0000256" key="2">
    <source>
        <dbReference type="ARBA" id="ARBA00004370"/>
    </source>
</evidence>
<dbReference type="GO" id="GO:0000155">
    <property type="term" value="F:phosphorelay sensor kinase activity"/>
    <property type="evidence" value="ECO:0007669"/>
    <property type="project" value="InterPro"/>
</dbReference>
<dbReference type="FunFam" id="3.30.565.10:FF:000010">
    <property type="entry name" value="Sensor histidine kinase RcsC"/>
    <property type="match status" value="1"/>
</dbReference>
<gene>
    <name evidence="15" type="ORF">dnm_093840</name>
</gene>
<keyword evidence="11" id="KW-0131">Cell cycle</keyword>
<name>A0A975GV04_9BACT</name>
<reference evidence="15" key="1">
    <citation type="journal article" date="2021" name="Microb. Physiol.">
        <title>Proteogenomic Insights into the Physiology of Marine, Sulfate-Reducing, Filamentous Desulfonema limicola and Desulfonema magnum.</title>
        <authorList>
            <person name="Schnaars V."/>
            <person name="Wohlbrand L."/>
            <person name="Scheve S."/>
            <person name="Hinrichs C."/>
            <person name="Reinhardt R."/>
            <person name="Rabus R."/>
        </authorList>
    </citation>
    <scope>NUCLEOTIDE SEQUENCE</scope>
    <source>
        <strain evidence="15">4be13</strain>
    </source>
</reference>
<dbReference type="Pfam" id="PF00512">
    <property type="entry name" value="HisKA"/>
    <property type="match status" value="1"/>
</dbReference>
<keyword evidence="7 15" id="KW-0418">Kinase</keyword>
<dbReference type="PANTHER" id="PTHR45339">
    <property type="entry name" value="HYBRID SIGNAL TRANSDUCTION HISTIDINE KINASE J"/>
    <property type="match status" value="1"/>
</dbReference>
<dbReference type="CDD" id="cd16922">
    <property type="entry name" value="HATPase_EvgS-ArcB-TorS-like"/>
    <property type="match status" value="1"/>
</dbReference>
<evidence type="ECO:0000256" key="3">
    <source>
        <dbReference type="ARBA" id="ARBA00012438"/>
    </source>
</evidence>
<evidence type="ECO:0000259" key="14">
    <source>
        <dbReference type="PROSITE" id="PS50110"/>
    </source>
</evidence>
<dbReference type="Pfam" id="PF07796">
    <property type="entry name" value="DUF1638"/>
    <property type="match status" value="1"/>
</dbReference>
<dbReference type="RefSeq" id="WP_207680299.1">
    <property type="nucleotide sequence ID" value="NZ_CP061800.1"/>
</dbReference>
<dbReference type="Gene3D" id="1.10.287.130">
    <property type="match status" value="1"/>
</dbReference>
<organism evidence="15 16">
    <name type="scientific">Desulfonema magnum</name>
    <dbReference type="NCBI Taxonomy" id="45655"/>
    <lineage>
        <taxon>Bacteria</taxon>
        <taxon>Pseudomonadati</taxon>
        <taxon>Thermodesulfobacteriota</taxon>
        <taxon>Desulfobacteria</taxon>
        <taxon>Desulfobacterales</taxon>
        <taxon>Desulfococcaceae</taxon>
        <taxon>Desulfonema</taxon>
    </lineage>
</organism>
<keyword evidence="5" id="KW-0808">Transferase</keyword>
<keyword evidence="6" id="KW-0547">Nucleotide-binding</keyword>
<comment type="catalytic activity">
    <reaction evidence="1">
        <text>ATP + protein L-histidine = ADP + protein N-phospho-L-histidine.</text>
        <dbReference type="EC" id="2.7.13.3"/>
    </reaction>
</comment>
<evidence type="ECO:0000256" key="9">
    <source>
        <dbReference type="ARBA" id="ARBA00023012"/>
    </source>
</evidence>
<dbReference type="InterPro" id="IPR005467">
    <property type="entry name" value="His_kinase_dom"/>
</dbReference>
<dbReference type="SMART" id="SM00388">
    <property type="entry name" value="HisKA"/>
    <property type="match status" value="1"/>
</dbReference>
<dbReference type="SUPFAM" id="SSF52172">
    <property type="entry name" value="CheY-like"/>
    <property type="match status" value="1"/>
</dbReference>
<evidence type="ECO:0000256" key="4">
    <source>
        <dbReference type="ARBA" id="ARBA00022553"/>
    </source>
</evidence>
<dbReference type="EC" id="2.7.13.3" evidence="3"/>
<dbReference type="FunFam" id="1.10.287.130:FF:000038">
    <property type="entry name" value="Sensory transduction histidine kinase"/>
    <property type="match status" value="1"/>
</dbReference>
<dbReference type="SUPFAM" id="SSF47384">
    <property type="entry name" value="Homodimeric domain of signal transducing histidine kinase"/>
    <property type="match status" value="1"/>
</dbReference>
<dbReference type="InterPro" id="IPR036097">
    <property type="entry name" value="HisK_dim/P_sf"/>
</dbReference>
<dbReference type="SMART" id="SM00387">
    <property type="entry name" value="HATPase_c"/>
    <property type="match status" value="1"/>
</dbReference>
<evidence type="ECO:0000313" key="16">
    <source>
        <dbReference type="Proteomes" id="UP000663722"/>
    </source>
</evidence>
<keyword evidence="8" id="KW-0067">ATP-binding</keyword>
<dbReference type="Gene3D" id="3.40.50.2300">
    <property type="match status" value="1"/>
</dbReference>
<keyword evidence="10" id="KW-0472">Membrane</keyword>
<evidence type="ECO:0000256" key="11">
    <source>
        <dbReference type="ARBA" id="ARBA00023306"/>
    </source>
</evidence>
<dbReference type="Pfam" id="PF00072">
    <property type="entry name" value="Response_reg"/>
    <property type="match status" value="1"/>
</dbReference>
<dbReference type="KEGG" id="dmm:dnm_093840"/>
<dbReference type="PANTHER" id="PTHR45339:SF1">
    <property type="entry name" value="HYBRID SIGNAL TRANSDUCTION HISTIDINE KINASE J"/>
    <property type="match status" value="1"/>
</dbReference>
<keyword evidence="4 12" id="KW-0597">Phosphoprotein</keyword>
<evidence type="ECO:0000256" key="6">
    <source>
        <dbReference type="ARBA" id="ARBA00022741"/>
    </source>
</evidence>
<evidence type="ECO:0000256" key="7">
    <source>
        <dbReference type="ARBA" id="ARBA00022777"/>
    </source>
</evidence>
<dbReference type="InterPro" id="IPR036890">
    <property type="entry name" value="HATPase_C_sf"/>
</dbReference>
<dbReference type="SMART" id="SM00448">
    <property type="entry name" value="REC"/>
    <property type="match status" value="1"/>
</dbReference>
<dbReference type="GO" id="GO:0016020">
    <property type="term" value="C:membrane"/>
    <property type="evidence" value="ECO:0007669"/>
    <property type="project" value="UniProtKB-SubCell"/>
</dbReference>
<evidence type="ECO:0000256" key="5">
    <source>
        <dbReference type="ARBA" id="ARBA00022679"/>
    </source>
</evidence>
<dbReference type="PROSITE" id="PS50110">
    <property type="entry name" value="RESPONSE_REGULATORY"/>
    <property type="match status" value="1"/>
</dbReference>
<dbReference type="InterPro" id="IPR011006">
    <property type="entry name" value="CheY-like_superfamily"/>
</dbReference>
<dbReference type="PROSITE" id="PS50109">
    <property type="entry name" value="HIS_KIN"/>
    <property type="match status" value="1"/>
</dbReference>
<dbReference type="Proteomes" id="UP000663722">
    <property type="component" value="Chromosome"/>
</dbReference>
<evidence type="ECO:0000256" key="1">
    <source>
        <dbReference type="ARBA" id="ARBA00000085"/>
    </source>
</evidence>
<feature type="modified residue" description="4-aspartylphosphate" evidence="12">
    <location>
        <position position="687"/>
    </location>
</feature>
<keyword evidence="9" id="KW-0902">Two-component regulatory system</keyword>
<proteinExistence type="predicted"/>
<dbReference type="CDD" id="cd00082">
    <property type="entry name" value="HisKA"/>
    <property type="match status" value="1"/>
</dbReference>
<evidence type="ECO:0000313" key="15">
    <source>
        <dbReference type="EMBL" id="QTA93283.1"/>
    </source>
</evidence>
<dbReference type="Pfam" id="PF02518">
    <property type="entry name" value="HATPase_c"/>
    <property type="match status" value="1"/>
</dbReference>
<accession>A0A975GV04</accession>
<dbReference type="InterPro" id="IPR012437">
    <property type="entry name" value="DUF1638"/>
</dbReference>
<dbReference type="InterPro" id="IPR003594">
    <property type="entry name" value="HATPase_dom"/>
</dbReference>
<dbReference type="InterPro" id="IPR001789">
    <property type="entry name" value="Sig_transdc_resp-reg_receiver"/>
</dbReference>
<protein>
    <recommendedName>
        <fullName evidence="3">histidine kinase</fullName>
        <ecNumber evidence="3">2.7.13.3</ecNumber>
    </recommendedName>
</protein>
<sequence length="846" mass="96618">MKNKLCFFMCENYQGEIQSILDSDPFENVEYALFPSKCGHPPLNLEQIIKRENTLTEYNKICILGSRCIEIPDKFQTQRHDMFFEIKDNCFYLLTNKTLVDALIREGSYLTTPGWVSRWKFHMEKWGFDRETARKFFGEFAKQLILLDTGVNSDAAENLREMADFLDLPYKIFPVGTDFLRLFLMKIFQRWQLEKETKKSAAVLADSGKKLADYEMMYSLLNRISAINAEEDVIRGILELFTLLCAPSQLLYLPVTDGKAGEIQFSGAGSGNLEHEVESMLNFEANYAWTENQDGFYLRISYMNKPVGILKLNSFAFPEYKAHYLNVAHTIGNVCGLAIDNARKYRKLEIAGEDIKKAKEAADIANRAKSEFLANMSHELRTPLNGILGYAQILRRDESLTDSQKVGIDIIERSGRHLLNLINEILDLSKIEARKMEIYESGFLFPEFLNALAKIIRIQAQQKGISFHAEFAPDLPAAVRGDEKRLSQILLNLMSNAVKFTDQGGVVLRVRKDKAEDEVCSSHALNMNPEDQTPRSASLIHFQVEDSGIGISREQLKDIFSPFKQVGEHTRSIEGTGLGLTISRKLVRLMGGDLNVKSTVGKGSVFYFDLELPETSEWTETKPSDEENIIGYKGRTRKILVTDDRWENRAVLLKLLSSLGFEVSEATDGDEGIRIASKFQPDLIFMDLVMPGTDGFEATRQLRSNSNLRKQIKIIAVSASSLRSPREIISENGFDDFISKPIQLKEIFEKLETHLELEWEYKNHDESVMPERKDDKISFIPSLSELTMLHNLVRNGDIMGIRKQLDEIEQADKQYVPFTEEIRKLAMTFQIRQIRNIVEKHLGDKE</sequence>
<feature type="domain" description="Histidine kinase" evidence="13">
    <location>
        <begin position="375"/>
        <end position="614"/>
    </location>
</feature>
<dbReference type="SUPFAM" id="SSF55874">
    <property type="entry name" value="ATPase domain of HSP90 chaperone/DNA topoisomerase II/histidine kinase"/>
    <property type="match status" value="1"/>
</dbReference>
<evidence type="ECO:0000256" key="12">
    <source>
        <dbReference type="PROSITE-ProRule" id="PRU00169"/>
    </source>
</evidence>
<comment type="subcellular location">
    <subcellularLocation>
        <location evidence="2">Membrane</location>
    </subcellularLocation>
</comment>
<evidence type="ECO:0000259" key="13">
    <source>
        <dbReference type="PROSITE" id="PS50109"/>
    </source>
</evidence>
<dbReference type="InterPro" id="IPR004358">
    <property type="entry name" value="Sig_transdc_His_kin-like_C"/>
</dbReference>
<evidence type="ECO:0000256" key="8">
    <source>
        <dbReference type="ARBA" id="ARBA00022840"/>
    </source>
</evidence>
<dbReference type="Gene3D" id="3.30.565.10">
    <property type="entry name" value="Histidine kinase-like ATPase, C-terminal domain"/>
    <property type="match status" value="1"/>
</dbReference>
<dbReference type="AlphaFoldDB" id="A0A975GV04"/>
<dbReference type="InterPro" id="IPR003661">
    <property type="entry name" value="HisK_dim/P_dom"/>
</dbReference>
<dbReference type="CDD" id="cd17546">
    <property type="entry name" value="REC_hyHK_CKI1_RcsC-like"/>
    <property type="match status" value="1"/>
</dbReference>
<dbReference type="GO" id="GO:0005524">
    <property type="term" value="F:ATP binding"/>
    <property type="evidence" value="ECO:0007669"/>
    <property type="project" value="UniProtKB-KW"/>
</dbReference>